<sequence length="269" mass="29368">MSWMSSPHVTSGSACLSGRCYINTISTSQTPITSIIGLLIRRSITLNRESCIVPSADNLCHPSSGCLAASSRRVRPKCPFFRGGRSHEAKLKSGIMLDCPGRSGRRLGGLRTTNPFTGVLASPDRKPPDRTSSSMRLRTLLKEERRRKRFTLRGQGDMEKKIRAFSGSGQPEAQTPRLCAVAVCFRVRSGHLPPPDPVSNPSRLLAPSQAAGLPITDLSSFSPKIMQIYERNILGLQGRRAARDFCQLLPRQVIAGQGDTRDTGILTLD</sequence>
<dbReference type="VEuPathDB" id="FungiDB:An07g05720"/>
<dbReference type="RefSeq" id="XP_059605758.1">
    <property type="nucleotide sequence ID" value="XM_059748490.1"/>
</dbReference>
<name>A0AAJ8BZD9_ASPNG</name>
<reference evidence="2" key="2">
    <citation type="submission" date="2025-08" db="UniProtKB">
        <authorList>
            <consortium name="RefSeq"/>
        </authorList>
    </citation>
    <scope>IDENTIFICATION</scope>
</reference>
<dbReference type="KEGG" id="ang:An07g05720"/>
<evidence type="ECO:0000256" key="1">
    <source>
        <dbReference type="SAM" id="MobiDB-lite"/>
    </source>
</evidence>
<organism evidence="2">
    <name type="scientific">Aspergillus niger</name>
    <dbReference type="NCBI Taxonomy" id="5061"/>
    <lineage>
        <taxon>Eukaryota</taxon>
        <taxon>Fungi</taxon>
        <taxon>Dikarya</taxon>
        <taxon>Ascomycota</taxon>
        <taxon>Pezizomycotina</taxon>
        <taxon>Eurotiomycetes</taxon>
        <taxon>Eurotiomycetidae</taxon>
        <taxon>Eurotiales</taxon>
        <taxon>Aspergillaceae</taxon>
        <taxon>Aspergillus</taxon>
        <taxon>Aspergillus subgen. Circumdati</taxon>
    </lineage>
</organism>
<dbReference type="GeneID" id="84591414"/>
<reference evidence="2" key="1">
    <citation type="submission" date="2025-02" db="EMBL/GenBank/DDBJ databases">
        <authorList>
            <consortium name="NCBI Genome Project"/>
        </authorList>
    </citation>
    <scope>NUCLEOTIDE SEQUENCE</scope>
</reference>
<gene>
    <name evidence="2" type="ORF">An07g05720</name>
</gene>
<evidence type="ECO:0000313" key="2">
    <source>
        <dbReference type="RefSeq" id="XP_059605758.1"/>
    </source>
</evidence>
<feature type="region of interest" description="Disordered" evidence="1">
    <location>
        <begin position="107"/>
        <end position="133"/>
    </location>
</feature>
<dbReference type="AlphaFoldDB" id="A0AAJ8BZD9"/>
<protein>
    <submittedName>
        <fullName evidence="2">Uncharacterized protein</fullName>
    </submittedName>
</protein>
<accession>A0AAJ8BZD9</accession>
<proteinExistence type="predicted"/>